<accession>M2QQ46</accession>
<gene>
    <name evidence="3" type="ORF">CERSUDRAFT_93249</name>
</gene>
<dbReference type="InterPro" id="IPR036936">
    <property type="entry name" value="CRIB_dom_sf"/>
</dbReference>
<name>M2QQ46_CERS8</name>
<dbReference type="Proteomes" id="UP000016930">
    <property type="component" value="Unassembled WGS sequence"/>
</dbReference>
<feature type="region of interest" description="Disordered" evidence="1">
    <location>
        <begin position="122"/>
        <end position="197"/>
    </location>
</feature>
<dbReference type="Gene3D" id="3.90.810.10">
    <property type="entry name" value="CRIB domain"/>
    <property type="match status" value="1"/>
</dbReference>
<sequence length="338" mass="37188">MSALSRRSPFSPSRYSFRLRPRELEVTSHPDPPSFGADEDIGLPYNVQHITRVQYDGRNGQYIGIPREWAELLRDGEDAAANVEGIHSVQPKLSKTGMRGEPADSKQSDWSQILDILDSLSEEAQSSEDSIIDGQFTAPSSIEKGAGRDDPRTHSRELSSDLKSLSDYDGPDALEGQNSGSADRIVLPSSAPLPQTTTSDITAFMTFRSPSDHQEECPVFPQQEKKKYSGIIRRHLSTRLSITKALSRSQVSHSDIAGSSPTESEPGYQGPSVQTGISEPEGTGVREPSSEQLSLQDTPSRLQATFVPADVTYGRHRLLIATLPEDTEVHRRIWLCCL</sequence>
<keyword evidence="4" id="KW-1185">Reference proteome</keyword>
<evidence type="ECO:0000259" key="2">
    <source>
        <dbReference type="Pfam" id="PF00786"/>
    </source>
</evidence>
<organism evidence="3 4">
    <name type="scientific">Ceriporiopsis subvermispora (strain B)</name>
    <name type="common">White-rot fungus</name>
    <name type="synonym">Gelatoporia subvermispora</name>
    <dbReference type="NCBI Taxonomy" id="914234"/>
    <lineage>
        <taxon>Eukaryota</taxon>
        <taxon>Fungi</taxon>
        <taxon>Dikarya</taxon>
        <taxon>Basidiomycota</taxon>
        <taxon>Agaricomycotina</taxon>
        <taxon>Agaricomycetes</taxon>
        <taxon>Polyporales</taxon>
        <taxon>Gelatoporiaceae</taxon>
        <taxon>Gelatoporia</taxon>
    </lineage>
</organism>
<evidence type="ECO:0000313" key="4">
    <source>
        <dbReference type="Proteomes" id="UP000016930"/>
    </source>
</evidence>
<feature type="compositionally biased region" description="Polar residues" evidence="1">
    <location>
        <begin position="290"/>
        <end position="300"/>
    </location>
</feature>
<dbReference type="HOGENOM" id="CLU_834193_0_0_1"/>
<evidence type="ECO:0000256" key="1">
    <source>
        <dbReference type="SAM" id="MobiDB-lite"/>
    </source>
</evidence>
<dbReference type="AlphaFoldDB" id="M2QQ46"/>
<reference evidence="3 4" key="1">
    <citation type="journal article" date="2012" name="Proc. Natl. Acad. Sci. U.S.A.">
        <title>Comparative genomics of Ceriporiopsis subvermispora and Phanerochaete chrysosporium provide insight into selective ligninolysis.</title>
        <authorList>
            <person name="Fernandez-Fueyo E."/>
            <person name="Ruiz-Duenas F.J."/>
            <person name="Ferreira P."/>
            <person name="Floudas D."/>
            <person name="Hibbett D.S."/>
            <person name="Canessa P."/>
            <person name="Larrondo L.F."/>
            <person name="James T.Y."/>
            <person name="Seelenfreund D."/>
            <person name="Lobos S."/>
            <person name="Polanco R."/>
            <person name="Tello M."/>
            <person name="Honda Y."/>
            <person name="Watanabe T."/>
            <person name="Watanabe T."/>
            <person name="Ryu J.S."/>
            <person name="Kubicek C.P."/>
            <person name="Schmoll M."/>
            <person name="Gaskell J."/>
            <person name="Hammel K.E."/>
            <person name="St John F.J."/>
            <person name="Vanden Wymelenberg A."/>
            <person name="Sabat G."/>
            <person name="Splinter BonDurant S."/>
            <person name="Syed K."/>
            <person name="Yadav J.S."/>
            <person name="Doddapaneni H."/>
            <person name="Subramanian V."/>
            <person name="Lavin J.L."/>
            <person name="Oguiza J.A."/>
            <person name="Perez G."/>
            <person name="Pisabarro A.G."/>
            <person name="Ramirez L."/>
            <person name="Santoyo F."/>
            <person name="Master E."/>
            <person name="Coutinho P.M."/>
            <person name="Henrissat B."/>
            <person name="Lombard V."/>
            <person name="Magnuson J.K."/>
            <person name="Kuees U."/>
            <person name="Hori C."/>
            <person name="Igarashi K."/>
            <person name="Samejima M."/>
            <person name="Held B.W."/>
            <person name="Barry K.W."/>
            <person name="LaButti K.M."/>
            <person name="Lapidus A."/>
            <person name="Lindquist E.A."/>
            <person name="Lucas S.M."/>
            <person name="Riley R."/>
            <person name="Salamov A.A."/>
            <person name="Hoffmeister D."/>
            <person name="Schwenk D."/>
            <person name="Hadar Y."/>
            <person name="Yarden O."/>
            <person name="de Vries R.P."/>
            <person name="Wiebenga A."/>
            <person name="Stenlid J."/>
            <person name="Eastwood D."/>
            <person name="Grigoriev I.V."/>
            <person name="Berka R.M."/>
            <person name="Blanchette R.A."/>
            <person name="Kersten P."/>
            <person name="Martinez A.T."/>
            <person name="Vicuna R."/>
            <person name="Cullen D."/>
        </authorList>
    </citation>
    <scope>NUCLEOTIDE SEQUENCE [LARGE SCALE GENOMIC DNA]</scope>
    <source>
        <strain evidence="3 4">B</strain>
    </source>
</reference>
<feature type="region of interest" description="Disordered" evidence="1">
    <location>
        <begin position="247"/>
        <end position="300"/>
    </location>
</feature>
<feature type="domain" description="CRIB" evidence="2">
    <location>
        <begin position="40"/>
        <end position="75"/>
    </location>
</feature>
<proteinExistence type="predicted"/>
<dbReference type="EMBL" id="KB445794">
    <property type="protein sequence ID" value="EMD39203.1"/>
    <property type="molecule type" value="Genomic_DNA"/>
</dbReference>
<protein>
    <recommendedName>
        <fullName evidence="2">CRIB domain-containing protein</fullName>
    </recommendedName>
</protein>
<feature type="compositionally biased region" description="Basic and acidic residues" evidence="1">
    <location>
        <begin position="145"/>
        <end position="166"/>
    </location>
</feature>
<feature type="compositionally biased region" description="Polar residues" evidence="1">
    <location>
        <begin position="247"/>
        <end position="263"/>
    </location>
</feature>
<dbReference type="Pfam" id="PF00786">
    <property type="entry name" value="PBD"/>
    <property type="match status" value="1"/>
</dbReference>
<evidence type="ECO:0000313" key="3">
    <source>
        <dbReference type="EMBL" id="EMD39203.1"/>
    </source>
</evidence>
<dbReference type="InterPro" id="IPR000095">
    <property type="entry name" value="CRIB_dom"/>
</dbReference>